<protein>
    <submittedName>
        <fullName evidence="2">Uncharacterized protein</fullName>
    </submittedName>
</protein>
<feature type="compositionally biased region" description="Low complexity" evidence="1">
    <location>
        <begin position="21"/>
        <end position="43"/>
    </location>
</feature>
<dbReference type="EMBL" id="KL197723">
    <property type="protein sequence ID" value="KDQ56173.1"/>
    <property type="molecule type" value="Genomic_DNA"/>
</dbReference>
<evidence type="ECO:0000313" key="2">
    <source>
        <dbReference type="EMBL" id="KDQ56173.1"/>
    </source>
</evidence>
<dbReference type="HOGENOM" id="CLU_1240296_0_0_1"/>
<keyword evidence="3" id="KW-1185">Reference proteome</keyword>
<dbReference type="AlphaFoldDB" id="A0A067PMZ6"/>
<dbReference type="InParanoid" id="A0A067PMZ6"/>
<feature type="region of interest" description="Disordered" evidence="1">
    <location>
        <begin position="21"/>
        <end position="53"/>
    </location>
</feature>
<evidence type="ECO:0000256" key="1">
    <source>
        <dbReference type="SAM" id="MobiDB-lite"/>
    </source>
</evidence>
<accession>A0A067PMZ6</accession>
<proteinExistence type="predicted"/>
<organism evidence="2 3">
    <name type="scientific">Jaapia argillacea MUCL 33604</name>
    <dbReference type="NCBI Taxonomy" id="933084"/>
    <lineage>
        <taxon>Eukaryota</taxon>
        <taxon>Fungi</taxon>
        <taxon>Dikarya</taxon>
        <taxon>Basidiomycota</taxon>
        <taxon>Agaricomycotina</taxon>
        <taxon>Agaricomycetes</taxon>
        <taxon>Agaricomycetidae</taxon>
        <taxon>Jaapiales</taxon>
        <taxon>Jaapiaceae</taxon>
        <taxon>Jaapia</taxon>
    </lineage>
</organism>
<reference evidence="3" key="1">
    <citation type="journal article" date="2014" name="Proc. Natl. Acad. Sci. U.S.A.">
        <title>Extensive sampling of basidiomycete genomes demonstrates inadequacy of the white-rot/brown-rot paradigm for wood decay fungi.</title>
        <authorList>
            <person name="Riley R."/>
            <person name="Salamov A.A."/>
            <person name="Brown D.W."/>
            <person name="Nagy L.G."/>
            <person name="Floudas D."/>
            <person name="Held B.W."/>
            <person name="Levasseur A."/>
            <person name="Lombard V."/>
            <person name="Morin E."/>
            <person name="Otillar R."/>
            <person name="Lindquist E.A."/>
            <person name="Sun H."/>
            <person name="LaButti K.M."/>
            <person name="Schmutz J."/>
            <person name="Jabbour D."/>
            <person name="Luo H."/>
            <person name="Baker S.E."/>
            <person name="Pisabarro A.G."/>
            <person name="Walton J.D."/>
            <person name="Blanchette R.A."/>
            <person name="Henrissat B."/>
            <person name="Martin F."/>
            <person name="Cullen D."/>
            <person name="Hibbett D.S."/>
            <person name="Grigoriev I.V."/>
        </authorList>
    </citation>
    <scope>NUCLEOTIDE SEQUENCE [LARGE SCALE GENOMIC DNA]</scope>
    <source>
        <strain evidence="3">MUCL 33604</strain>
    </source>
</reference>
<dbReference type="Proteomes" id="UP000027265">
    <property type="component" value="Unassembled WGS sequence"/>
</dbReference>
<sequence length="223" mass="24182">MSKSLPVSQIYVETLHPDFTPTTTSSLSSHLSNRTRRPSSSIRRTFHPSHPNNMRMAPSSLLPLSRLPLLNTPPLLPTHHTPTLECLCISPGPDIPDPHSYHIDPIPSLLMLNLRIYLGPSELAVPSIPGLKVSDASLFFDPPSNVGHAEEVVEALAKSGSEEWNVNFARSGWNSDLVVSISVRLEGVGALGMHNVIAVGGWGILPLSIPPRARNSPPKVQRS</sequence>
<evidence type="ECO:0000313" key="3">
    <source>
        <dbReference type="Proteomes" id="UP000027265"/>
    </source>
</evidence>
<gene>
    <name evidence="2" type="ORF">JAAARDRAFT_59559</name>
</gene>
<name>A0A067PMZ6_9AGAM</name>